<keyword evidence="4" id="KW-1185">Reference proteome</keyword>
<organism evidence="3 4">
    <name type="scientific">Cucurbita argyrosperma subsp. sororia</name>
    <dbReference type="NCBI Taxonomy" id="37648"/>
    <lineage>
        <taxon>Eukaryota</taxon>
        <taxon>Viridiplantae</taxon>
        <taxon>Streptophyta</taxon>
        <taxon>Embryophyta</taxon>
        <taxon>Tracheophyta</taxon>
        <taxon>Spermatophyta</taxon>
        <taxon>Magnoliopsida</taxon>
        <taxon>eudicotyledons</taxon>
        <taxon>Gunneridae</taxon>
        <taxon>Pentapetalae</taxon>
        <taxon>rosids</taxon>
        <taxon>fabids</taxon>
        <taxon>Cucurbitales</taxon>
        <taxon>Cucurbitaceae</taxon>
        <taxon>Cucurbiteae</taxon>
        <taxon>Cucurbita</taxon>
    </lineage>
</organism>
<feature type="compositionally biased region" description="Basic and acidic residues" evidence="1">
    <location>
        <begin position="9"/>
        <end position="22"/>
    </location>
</feature>
<evidence type="ECO:0000313" key="3">
    <source>
        <dbReference type="EMBL" id="KAG6570844.1"/>
    </source>
</evidence>
<evidence type="ECO:0000259" key="2">
    <source>
        <dbReference type="Pfam" id="PF23156"/>
    </source>
</evidence>
<dbReference type="PANTHER" id="PTHR33270:SF24">
    <property type="entry name" value="EXPRESSED PROTEIN"/>
    <property type="match status" value="1"/>
</dbReference>
<dbReference type="InterPro" id="IPR055482">
    <property type="entry name" value="DUF7054"/>
</dbReference>
<feature type="domain" description="DUF7054" evidence="2">
    <location>
        <begin position="68"/>
        <end position="152"/>
    </location>
</feature>
<protein>
    <recommendedName>
        <fullName evidence="2">DUF7054 domain-containing protein</fullName>
    </recommendedName>
</protein>
<sequence>MPNPRSYRKGTEDKTRKGKLTEKSSSFHGESLKTTTTTTTLRRPKTDPELLSFKNLGLSAASLNGRPKMTKLLLNVTIQGILGPVQVLMSSEMTVADLVAATIRQYMKEGRRPILPTVNPSAFDLHYSQFSLESLNKEEKLIALGSRNFYLCPRKSKNSDDLIASPSSSCSTQAKESAKSSSSFSWFKFIDFQI</sequence>
<feature type="region of interest" description="Disordered" evidence="1">
    <location>
        <begin position="1"/>
        <end position="46"/>
    </location>
</feature>
<evidence type="ECO:0000256" key="1">
    <source>
        <dbReference type="SAM" id="MobiDB-lite"/>
    </source>
</evidence>
<reference evidence="3 4" key="1">
    <citation type="journal article" date="2021" name="Hortic Res">
        <title>The domestication of Cucurbita argyrosperma as revealed by the genome of its wild relative.</title>
        <authorList>
            <person name="Barrera-Redondo J."/>
            <person name="Sanchez-de la Vega G."/>
            <person name="Aguirre-Liguori J.A."/>
            <person name="Castellanos-Morales G."/>
            <person name="Gutierrez-Guerrero Y.T."/>
            <person name="Aguirre-Dugua X."/>
            <person name="Aguirre-Planter E."/>
            <person name="Tenaillon M.I."/>
            <person name="Lira-Saade R."/>
            <person name="Eguiarte L.E."/>
        </authorList>
    </citation>
    <scope>NUCLEOTIDE SEQUENCE [LARGE SCALE GENOMIC DNA]</scope>
    <source>
        <strain evidence="3">JBR-2021</strain>
    </source>
</reference>
<evidence type="ECO:0000313" key="4">
    <source>
        <dbReference type="Proteomes" id="UP000685013"/>
    </source>
</evidence>
<name>A0AAV6LUD2_9ROSI</name>
<dbReference type="Proteomes" id="UP000685013">
    <property type="component" value="Chromosome 20"/>
</dbReference>
<gene>
    <name evidence="3" type="ORF">SDJN03_29759</name>
</gene>
<comment type="caution">
    <text evidence="3">The sequence shown here is derived from an EMBL/GenBank/DDBJ whole genome shotgun (WGS) entry which is preliminary data.</text>
</comment>
<feature type="non-terminal residue" evidence="3">
    <location>
        <position position="1"/>
    </location>
</feature>
<dbReference type="AlphaFoldDB" id="A0AAV6LUD2"/>
<accession>A0AAV6LUD2</accession>
<dbReference type="Pfam" id="PF23156">
    <property type="entry name" value="DUF7054"/>
    <property type="match status" value="1"/>
</dbReference>
<dbReference type="PANTHER" id="PTHR33270">
    <property type="entry name" value="BNAC05G50380D PROTEIN"/>
    <property type="match status" value="1"/>
</dbReference>
<dbReference type="EMBL" id="JAGKQH010000020">
    <property type="protein sequence ID" value="KAG6570844.1"/>
    <property type="molecule type" value="Genomic_DNA"/>
</dbReference>
<dbReference type="InterPro" id="IPR040358">
    <property type="entry name" value="At4g22758-like"/>
</dbReference>
<proteinExistence type="predicted"/>